<dbReference type="Pfam" id="PF01266">
    <property type="entry name" value="DAO"/>
    <property type="match status" value="1"/>
</dbReference>
<accession>A0A3P6TID9</accession>
<reference evidence="3 4" key="1">
    <citation type="submission" date="2018-11" db="EMBL/GenBank/DDBJ databases">
        <authorList>
            <consortium name="Pathogen Informatics"/>
        </authorList>
    </citation>
    <scope>NUCLEOTIDE SEQUENCE [LARGE SCALE GENOMIC DNA]</scope>
</reference>
<dbReference type="InterPro" id="IPR032503">
    <property type="entry name" value="FAO_M"/>
</dbReference>
<protein>
    <recommendedName>
        <fullName evidence="5">FAD dependent oxidoreductase domain-containing protein</fullName>
    </recommendedName>
</protein>
<evidence type="ECO:0000313" key="4">
    <source>
        <dbReference type="Proteomes" id="UP000271889"/>
    </source>
</evidence>
<dbReference type="EMBL" id="UYRV01018184">
    <property type="protein sequence ID" value="VDK64361.1"/>
    <property type="molecule type" value="Genomic_DNA"/>
</dbReference>
<keyword evidence="4" id="KW-1185">Reference proteome</keyword>
<dbReference type="Proteomes" id="UP000271889">
    <property type="component" value="Unassembled WGS sequence"/>
</dbReference>
<feature type="domain" description="FAD dependent oxidoreductase central" evidence="2">
    <location>
        <begin position="115"/>
        <end position="170"/>
    </location>
</feature>
<evidence type="ECO:0000313" key="3">
    <source>
        <dbReference type="EMBL" id="VDK64361.1"/>
    </source>
</evidence>
<dbReference type="AlphaFoldDB" id="A0A3P6TID9"/>
<dbReference type="SUPFAM" id="SSF103025">
    <property type="entry name" value="Folate-binding domain"/>
    <property type="match status" value="1"/>
</dbReference>
<dbReference type="PANTHER" id="PTHR13847">
    <property type="entry name" value="SARCOSINE DEHYDROGENASE-RELATED"/>
    <property type="match status" value="1"/>
</dbReference>
<feature type="domain" description="FAD dependent oxidoreductase" evidence="1">
    <location>
        <begin position="30"/>
        <end position="112"/>
    </location>
</feature>
<dbReference type="Pfam" id="PF16350">
    <property type="entry name" value="FAO_M"/>
    <property type="match status" value="1"/>
</dbReference>
<dbReference type="SUPFAM" id="SSF51905">
    <property type="entry name" value="FAD/NAD(P)-binding domain"/>
    <property type="match status" value="1"/>
</dbReference>
<dbReference type="Gene3D" id="3.30.1360.120">
    <property type="entry name" value="Probable tRNA modification gtpase trme, domain 1"/>
    <property type="match status" value="1"/>
</dbReference>
<proteinExistence type="predicted"/>
<dbReference type="Gene3D" id="3.30.9.10">
    <property type="entry name" value="D-Amino Acid Oxidase, subunit A, domain 2"/>
    <property type="match status" value="1"/>
</dbReference>
<gene>
    <name evidence="3" type="ORF">CGOC_LOCUS5853</name>
</gene>
<dbReference type="PANTHER" id="PTHR13847:SF193">
    <property type="entry name" value="PYRUVATE DEHYDROGENASE PHOSPHATASE REGULATORY SUBUNIT, MITOCHONDRIAL"/>
    <property type="match status" value="1"/>
</dbReference>
<evidence type="ECO:0000259" key="1">
    <source>
        <dbReference type="Pfam" id="PF01266"/>
    </source>
</evidence>
<dbReference type="InterPro" id="IPR006076">
    <property type="entry name" value="FAD-dep_OxRdtase"/>
</dbReference>
<sequence length="234" mass="26023">MIRATAFKTLCAGFLEEGIRPLARNNAAHGVWTHPEGDWDLFGFSLEKLLHRCPMLGEIEHGDLICGMEAYTPDKAPTVGHSSQARGYYVLNGLNGQGLSLAGGLGDLVANWICDGIPEIDVANLDVGRFLELHANSQYLMERAPEIAAMTYSNMYHSHQFHTARNLRMSPIYHHLRDAGAVFGEIMGYERPLWFVQFPGPDRNALFQGQDALVGKPVWFDRLGSNPMIILSLK</sequence>
<evidence type="ECO:0000259" key="2">
    <source>
        <dbReference type="Pfam" id="PF16350"/>
    </source>
</evidence>
<dbReference type="InterPro" id="IPR036188">
    <property type="entry name" value="FAD/NAD-bd_sf"/>
</dbReference>
<evidence type="ECO:0008006" key="5">
    <source>
        <dbReference type="Google" id="ProtNLM"/>
    </source>
</evidence>
<dbReference type="OrthoDB" id="5845045at2759"/>
<dbReference type="InterPro" id="IPR027266">
    <property type="entry name" value="TrmE/GcvT-like"/>
</dbReference>
<dbReference type="GO" id="GO:0005759">
    <property type="term" value="C:mitochondrial matrix"/>
    <property type="evidence" value="ECO:0007669"/>
    <property type="project" value="TreeGrafter"/>
</dbReference>
<dbReference type="Gene3D" id="3.50.50.60">
    <property type="entry name" value="FAD/NAD(P)-binding domain"/>
    <property type="match status" value="1"/>
</dbReference>
<name>A0A3P6TID9_CYLGO</name>
<organism evidence="3 4">
    <name type="scientific">Cylicostephanus goldi</name>
    <name type="common">Nematode worm</name>
    <dbReference type="NCBI Taxonomy" id="71465"/>
    <lineage>
        <taxon>Eukaryota</taxon>
        <taxon>Metazoa</taxon>
        <taxon>Ecdysozoa</taxon>
        <taxon>Nematoda</taxon>
        <taxon>Chromadorea</taxon>
        <taxon>Rhabditida</taxon>
        <taxon>Rhabditina</taxon>
        <taxon>Rhabditomorpha</taxon>
        <taxon>Strongyloidea</taxon>
        <taxon>Strongylidae</taxon>
        <taxon>Cylicostephanus</taxon>
    </lineage>
</organism>